<protein>
    <recommendedName>
        <fullName evidence="2">peptidylprolyl isomerase</fullName>
        <ecNumber evidence="2">5.2.1.8</ecNumber>
    </recommendedName>
</protein>
<proteinExistence type="predicted"/>
<feature type="compositionally biased region" description="Basic and acidic residues" evidence="5">
    <location>
        <begin position="453"/>
        <end position="471"/>
    </location>
</feature>
<dbReference type="PANTHER" id="PTHR11071">
    <property type="entry name" value="PEPTIDYL-PROLYL CIS-TRANS ISOMERASE"/>
    <property type="match status" value="1"/>
</dbReference>
<name>A0A5E8B5K3_9ASCO</name>
<dbReference type="GeneID" id="43580232"/>
<evidence type="ECO:0000256" key="3">
    <source>
        <dbReference type="ARBA" id="ARBA00023110"/>
    </source>
</evidence>
<feature type="compositionally biased region" description="Polar residues" evidence="5">
    <location>
        <begin position="244"/>
        <end position="262"/>
    </location>
</feature>
<dbReference type="Pfam" id="PF00160">
    <property type="entry name" value="Pro_isomerase"/>
    <property type="match status" value="1"/>
</dbReference>
<dbReference type="Proteomes" id="UP000398389">
    <property type="component" value="Unassembled WGS sequence"/>
</dbReference>
<dbReference type="GO" id="GO:0006457">
    <property type="term" value="P:protein folding"/>
    <property type="evidence" value="ECO:0007669"/>
    <property type="project" value="TreeGrafter"/>
</dbReference>
<evidence type="ECO:0000313" key="7">
    <source>
        <dbReference type="EMBL" id="VVT46833.1"/>
    </source>
</evidence>
<evidence type="ECO:0000256" key="4">
    <source>
        <dbReference type="ARBA" id="ARBA00023235"/>
    </source>
</evidence>
<feature type="compositionally biased region" description="Basic and acidic residues" evidence="5">
    <location>
        <begin position="264"/>
        <end position="369"/>
    </location>
</feature>
<sequence>MVLPRVFIDIESKAVSGRVFIELFSDKAPKTSENFRALCTGEKNDAKGRRLCYQGTTFDRIVAPEYIVQGGKISFDDSSENTKIIGESIYGEPFESENLGWRDIDDIGLVCMARSQEKDGLNGSQFFITLQSNLHIEKFYPCTVFGKVVQGIEVLKELEKVSVNDSFSPLEDDNVVITRCGEMEFKRKKKKQQSVQNEEDHKEGKKEEKDIQEDDIQEDYVKAKMETEHTPKDPKEKPAPISDETLTANDPIKNTSKGNTSNRLRRDSMDDSRRGSRDESRRGSRSEYREYSQRNLRSDSRDDYGEDSRHGSRKDENYFRGHGDSRSGRESHHNNEVRRRRDSNGNEYESYRNSRDHWHKDNTNRQRDYDYEDDDDERREYSRRERRRSSQSPSRERSRGYSRDDRHWDRGYDSRSYDSRRGRSGGDYHRPKSVYREEVRSDGVIVKGRGSLKYRDSRDEPTSGRRRDHDSYSSYGRLT</sequence>
<gene>
    <name evidence="7" type="ORF">SAPINGB_P001409</name>
</gene>
<evidence type="ECO:0000256" key="1">
    <source>
        <dbReference type="ARBA" id="ARBA00000971"/>
    </source>
</evidence>
<dbReference type="EC" id="5.2.1.8" evidence="2"/>
<dbReference type="RefSeq" id="XP_031852023.1">
    <property type="nucleotide sequence ID" value="XM_031996132.1"/>
</dbReference>
<dbReference type="EMBL" id="CABVLU010000001">
    <property type="protein sequence ID" value="VVT46833.1"/>
    <property type="molecule type" value="Genomic_DNA"/>
</dbReference>
<keyword evidence="8" id="KW-1185">Reference proteome</keyword>
<feature type="compositionally biased region" description="Basic and acidic residues" evidence="5">
    <location>
        <begin position="394"/>
        <end position="441"/>
    </location>
</feature>
<feature type="compositionally biased region" description="Basic and acidic residues" evidence="5">
    <location>
        <begin position="219"/>
        <end position="238"/>
    </location>
</feature>
<evidence type="ECO:0000256" key="5">
    <source>
        <dbReference type="SAM" id="MobiDB-lite"/>
    </source>
</evidence>
<feature type="region of interest" description="Disordered" evidence="5">
    <location>
        <begin position="187"/>
        <end position="479"/>
    </location>
</feature>
<dbReference type="AlphaFoldDB" id="A0A5E8B5K3"/>
<comment type="catalytic activity">
    <reaction evidence="1">
        <text>[protein]-peptidylproline (omega=180) = [protein]-peptidylproline (omega=0)</text>
        <dbReference type="Rhea" id="RHEA:16237"/>
        <dbReference type="Rhea" id="RHEA-COMP:10747"/>
        <dbReference type="Rhea" id="RHEA-COMP:10748"/>
        <dbReference type="ChEBI" id="CHEBI:83833"/>
        <dbReference type="ChEBI" id="CHEBI:83834"/>
        <dbReference type="EC" id="5.2.1.8"/>
    </reaction>
</comment>
<keyword evidence="3" id="KW-0697">Rotamase</keyword>
<dbReference type="InterPro" id="IPR029000">
    <property type="entry name" value="Cyclophilin-like_dom_sf"/>
</dbReference>
<evidence type="ECO:0000256" key="2">
    <source>
        <dbReference type="ARBA" id="ARBA00013194"/>
    </source>
</evidence>
<dbReference type="SUPFAM" id="SSF50891">
    <property type="entry name" value="Cyclophilin-like"/>
    <property type="match status" value="1"/>
</dbReference>
<organism evidence="7 8">
    <name type="scientific">Magnusiomyces paraingens</name>
    <dbReference type="NCBI Taxonomy" id="2606893"/>
    <lineage>
        <taxon>Eukaryota</taxon>
        <taxon>Fungi</taxon>
        <taxon>Dikarya</taxon>
        <taxon>Ascomycota</taxon>
        <taxon>Saccharomycotina</taxon>
        <taxon>Dipodascomycetes</taxon>
        <taxon>Dipodascales</taxon>
        <taxon>Dipodascaceae</taxon>
        <taxon>Magnusiomyces</taxon>
    </lineage>
</organism>
<dbReference type="PRINTS" id="PR00153">
    <property type="entry name" value="CSAPPISMRASE"/>
</dbReference>
<reference evidence="7 8" key="1">
    <citation type="submission" date="2019-09" db="EMBL/GenBank/DDBJ databases">
        <authorList>
            <person name="Brejova B."/>
        </authorList>
    </citation>
    <scope>NUCLEOTIDE SEQUENCE [LARGE SCALE GENOMIC DNA]</scope>
</reference>
<feature type="domain" description="PPIase cyclophilin-type" evidence="6">
    <location>
        <begin position="17"/>
        <end position="182"/>
    </location>
</feature>
<keyword evidence="4" id="KW-0413">Isomerase</keyword>
<evidence type="ECO:0000259" key="6">
    <source>
        <dbReference type="PROSITE" id="PS50072"/>
    </source>
</evidence>
<dbReference type="InterPro" id="IPR002130">
    <property type="entry name" value="Cyclophilin-type_PPIase_dom"/>
</dbReference>
<dbReference type="GO" id="GO:0016018">
    <property type="term" value="F:cyclosporin A binding"/>
    <property type="evidence" value="ECO:0007669"/>
    <property type="project" value="TreeGrafter"/>
</dbReference>
<dbReference type="PANTHER" id="PTHR11071:SF561">
    <property type="entry name" value="PEPTIDYL-PROLYL CIS-TRANS ISOMERASE D-RELATED"/>
    <property type="match status" value="1"/>
</dbReference>
<dbReference type="OrthoDB" id="407558at2759"/>
<dbReference type="GO" id="GO:0003755">
    <property type="term" value="F:peptidyl-prolyl cis-trans isomerase activity"/>
    <property type="evidence" value="ECO:0007669"/>
    <property type="project" value="UniProtKB-KW"/>
</dbReference>
<dbReference type="PROSITE" id="PS50072">
    <property type="entry name" value="CSA_PPIASE_2"/>
    <property type="match status" value="1"/>
</dbReference>
<feature type="compositionally biased region" description="Basic and acidic residues" evidence="5">
    <location>
        <begin position="198"/>
        <end position="209"/>
    </location>
</feature>
<dbReference type="GO" id="GO:0005737">
    <property type="term" value="C:cytoplasm"/>
    <property type="evidence" value="ECO:0007669"/>
    <property type="project" value="TreeGrafter"/>
</dbReference>
<evidence type="ECO:0000313" key="8">
    <source>
        <dbReference type="Proteomes" id="UP000398389"/>
    </source>
</evidence>
<dbReference type="Gene3D" id="2.40.100.10">
    <property type="entry name" value="Cyclophilin-like"/>
    <property type="match status" value="1"/>
</dbReference>
<accession>A0A5E8B5K3</accession>